<evidence type="ECO:0000259" key="23">
    <source>
        <dbReference type="PROSITE" id="PS50948"/>
    </source>
</evidence>
<dbReference type="Pfam" id="PF00051">
    <property type="entry name" value="Kringle"/>
    <property type="match status" value="3"/>
</dbReference>
<evidence type="ECO:0000256" key="17">
    <source>
        <dbReference type="RuleBase" id="RU363034"/>
    </source>
</evidence>
<dbReference type="InterPro" id="IPR018114">
    <property type="entry name" value="TRYPSIN_HIS"/>
</dbReference>
<feature type="region of interest" description="Disordered" evidence="18">
    <location>
        <begin position="53"/>
        <end position="104"/>
    </location>
</feature>
<dbReference type="InterPro" id="IPR001190">
    <property type="entry name" value="SRCR"/>
</dbReference>
<dbReference type="PROSITE" id="PS50068">
    <property type="entry name" value="LDLRA_2"/>
    <property type="match status" value="3"/>
</dbReference>
<dbReference type="PRINTS" id="PR00261">
    <property type="entry name" value="LDLRECEPTOR"/>
</dbReference>
<evidence type="ECO:0000259" key="21">
    <source>
        <dbReference type="PROSITE" id="PS50240"/>
    </source>
</evidence>
<feature type="disulfide bond" evidence="16">
    <location>
        <begin position="1213"/>
        <end position="1277"/>
    </location>
</feature>
<feature type="disulfide bond" evidence="15">
    <location>
        <begin position="1154"/>
        <end position="1172"/>
    </location>
</feature>
<proteinExistence type="predicted"/>
<evidence type="ECO:0000259" key="20">
    <source>
        <dbReference type="PROSITE" id="PS50070"/>
    </source>
</evidence>
<reference evidence="25" key="1">
    <citation type="submission" date="2025-08" db="UniProtKB">
        <authorList>
            <consortium name="RefSeq"/>
        </authorList>
    </citation>
    <scope>IDENTIFICATION</scope>
</reference>
<dbReference type="InterPro" id="IPR003609">
    <property type="entry name" value="Pan_app"/>
</dbReference>
<dbReference type="RefSeq" id="XP_022097508.1">
    <property type="nucleotide sequence ID" value="XM_022241816.1"/>
</dbReference>
<dbReference type="Gene3D" id="2.40.20.10">
    <property type="entry name" value="Plasminogen Kringle 4"/>
    <property type="match status" value="3"/>
</dbReference>
<dbReference type="CDD" id="cd01099">
    <property type="entry name" value="PAN_AP_HGF"/>
    <property type="match status" value="2"/>
</dbReference>
<keyword evidence="5" id="KW-0479">Metal-binding</keyword>
<dbReference type="Gene3D" id="3.10.250.10">
    <property type="entry name" value="SRCR-like domain"/>
    <property type="match status" value="3"/>
</dbReference>
<feature type="domain" description="Apple" evidence="23">
    <location>
        <begin position="509"/>
        <end position="586"/>
    </location>
</feature>
<dbReference type="PROSITE" id="PS50240">
    <property type="entry name" value="TRYPSIN_DOM"/>
    <property type="match status" value="1"/>
</dbReference>
<dbReference type="PROSITE" id="PS50070">
    <property type="entry name" value="KRINGLE_2"/>
    <property type="match status" value="3"/>
</dbReference>
<dbReference type="OMA" id="TERTCQA"/>
<keyword evidence="24" id="KW-1185">Reference proteome</keyword>
<dbReference type="InterPro" id="IPR006585">
    <property type="entry name" value="FTP1"/>
</dbReference>
<feature type="disulfide bond" evidence="16">
    <location>
        <begin position="1111"/>
        <end position="1121"/>
    </location>
</feature>
<dbReference type="SUPFAM" id="SSF57424">
    <property type="entry name" value="LDL receptor-like module"/>
    <property type="match status" value="3"/>
</dbReference>
<dbReference type="PROSITE" id="PS50287">
    <property type="entry name" value="SRCR_2"/>
    <property type="match status" value="3"/>
</dbReference>
<dbReference type="SMART" id="SM00607">
    <property type="entry name" value="FTP"/>
    <property type="match status" value="1"/>
</dbReference>
<dbReference type="SUPFAM" id="SSF57414">
    <property type="entry name" value="Hairpin loop containing domain-like"/>
    <property type="match status" value="3"/>
</dbReference>
<evidence type="ECO:0000313" key="25">
    <source>
        <dbReference type="RefSeq" id="XP_022097508.1"/>
    </source>
</evidence>
<dbReference type="Pfam" id="PF00089">
    <property type="entry name" value="Trypsin"/>
    <property type="match status" value="1"/>
</dbReference>
<feature type="disulfide bond" evidence="15">
    <location>
        <begin position="880"/>
        <end position="895"/>
    </location>
</feature>
<dbReference type="Pfam" id="PF00024">
    <property type="entry name" value="PAN_1"/>
    <property type="match status" value="3"/>
</dbReference>
<dbReference type="PANTHER" id="PTHR24264:SF54">
    <property type="entry name" value="PEPTIDASE S1 DOMAIN-CONTAINING PROTEIN"/>
    <property type="match status" value="1"/>
</dbReference>
<evidence type="ECO:0000256" key="18">
    <source>
        <dbReference type="SAM" id="MobiDB-lite"/>
    </source>
</evidence>
<dbReference type="GO" id="GO:0004252">
    <property type="term" value="F:serine-type endopeptidase activity"/>
    <property type="evidence" value="ECO:0007669"/>
    <property type="project" value="InterPro"/>
</dbReference>
<dbReference type="GO" id="GO:0005615">
    <property type="term" value="C:extracellular space"/>
    <property type="evidence" value="ECO:0007669"/>
    <property type="project" value="TreeGrafter"/>
</dbReference>
<dbReference type="Gene3D" id="2.60.120.260">
    <property type="entry name" value="Galactose-binding domain-like"/>
    <property type="match status" value="1"/>
</dbReference>
<dbReference type="PROSITE" id="PS00420">
    <property type="entry name" value="SRCR_1"/>
    <property type="match status" value="1"/>
</dbReference>
<dbReference type="InterPro" id="IPR023415">
    <property type="entry name" value="LDLR_class-A_CS"/>
</dbReference>
<dbReference type="SUPFAM" id="SSF56487">
    <property type="entry name" value="SRCR-like"/>
    <property type="match status" value="3"/>
</dbReference>
<dbReference type="PROSITE" id="PS00134">
    <property type="entry name" value="TRYPSIN_HIS"/>
    <property type="match status" value="1"/>
</dbReference>
<evidence type="ECO:0000256" key="12">
    <source>
        <dbReference type="ARBA" id="ARBA00023170"/>
    </source>
</evidence>
<dbReference type="InterPro" id="IPR008979">
    <property type="entry name" value="Galactose-bd-like_sf"/>
</dbReference>
<organism evidence="24 25">
    <name type="scientific">Acanthaster planci</name>
    <name type="common">Crown-of-thorns starfish</name>
    <dbReference type="NCBI Taxonomy" id="133434"/>
    <lineage>
        <taxon>Eukaryota</taxon>
        <taxon>Metazoa</taxon>
        <taxon>Echinodermata</taxon>
        <taxon>Eleutherozoa</taxon>
        <taxon>Asterozoa</taxon>
        <taxon>Asteroidea</taxon>
        <taxon>Valvatacea</taxon>
        <taxon>Valvatida</taxon>
        <taxon>Acanthasteridae</taxon>
        <taxon>Acanthaster</taxon>
    </lineage>
</organism>
<evidence type="ECO:0000256" key="9">
    <source>
        <dbReference type="ARBA" id="ARBA00022825"/>
    </source>
</evidence>
<feature type="domain" description="SRCR" evidence="22">
    <location>
        <begin position="1035"/>
        <end position="1142"/>
    </location>
</feature>
<comment type="caution">
    <text evidence="16">Lacks conserved residue(s) required for the propagation of feature annotation.</text>
</comment>
<evidence type="ECO:0000256" key="1">
    <source>
        <dbReference type="ARBA" id="ARBA00004613"/>
    </source>
</evidence>
<sequence length="1553" mass="171618">MRTIHLLGLTIVITLFLLTEVDHVISKDLGLRSRSKIKEKKLHAPKRVDKTLYIRDREKRDASNSNEDDDGERLSGVEGYLQQYGKPRVPNTNKNTGGNGETRSPAVETEYSIRLVDGGTEYEGRVEVKRDANSRWGLVCDDYWGMEDARVVCRQLGYGEPVEAVSNAFSRFGGNPGKKQFLMDDIQCQGSEDALQLCQFDGWGISNCIVEREAAGIVCSPPSMDPDSNPARECYNLPEGQDYRGRVSQTRGGIQCQSWGVQYPHEHTVTPQANAHRGIGMHNYCRNPDDDSHPWCYTTSSQKRWDYCDVGRPAEQKCRNPDSPECYTDQQGSDYRGFVSTTASGKTCQKWTVQEPHVHHHTPDRFPDDGLGDHNYCRTVSEVNAERPWCYTTSSATRREYCDVGLPQVSCNRNPAAVEQAANPLERFALFQNAAIPGANQAEHHGVTAVQCAQLCLLENAFTCRSFDYFRDDNRCWLSDKSSYTDRLKFDFNNHPFDYYERIDIGTLAEFQITPDAAIAGHNVIEHQDVSVERCAELCLLASFGCASFDYARRSSQCWLSQATMETAQLRTDIQAQPFDYFQRKGPAVPECYHGNGHSYRGTFSTTHDGKRCVSWAFAASRGAGVSASTYPNTGVGNHNHCRNPDNDQRPWCYFADNSGQLEGWTYCELSACLESQEVPTDSPALATAQPLGGQRLLSQGKPTVQSSTLTWRGVPKESSLAVDGNDSPQFADNSCTLTDSERHPWWYVDLGQDYEIDHIVIVNRYDYGNRLKRASVKVGDAILNVASFVECGHVSGAMIKEAAKREDRQITIQCSAQTVGRFVYIEQTRSQKAYLTLCEVKVYGQDVVATEPPLPASCDTDQFTCVSGGIHCVPSTWVCDQEPDCGDGSDEQGCSDPLADFNALVDSAIPSRIASDASYMDKSLAECAQFCITNMDFVCRSFDYQVASRDCTLYDENRAQTGGLETQAGVTHYERLSQTTDCTNVDGEVYHPCPSGRCIPTRWLCDGDNDCGDFTDEQHCTPGPSEEVNPDFSIRIVNDLPDQTSTGNYQGRVEVQYMGIWGTVCDDNWDIQDATVVCKQLGFTRGAVRAVIVAEFGVGNGNIIMDDVECVGTETSLADCPFSGWGTHNCVAREAAGVICVPNEGCLDTQFECGNGDCISLNWKCDGTDDCGDNSDEQQCPSEDLPVRLVGGPDSNSGRVEVFFGGQWGTVCDDRFDNNAAQVVCRQLGIVGNSRVFEMAHFGAGQGKIWLDEVQCQGNENHLGDCGHLRYGTNDCSHGEDVGVECGIVPLPEVTMAPGSCGIKQVDNGINARIIGGTAAKRGSWPWQAQLILKQSGHYCGATLIDEYHVLSAAHCFQRYGKDRFTVRLGEHDQYRSESSEQDFDIECLHLHEQYSSSTTNNDIAVIKLKAKNGQGAQMNTHVSPVCLTGRDDLPDHHNCWISGWGNTGGDYPRLLQEARVPLLPRSTCSSRRVYGYKLTSQMLCAGYLSGGIDSCDGDSGGPLVCEYEGVWQIVGVTSWGSGCAQPNAPGVYARVNQFLDWINEKRQTRQC</sequence>
<dbReference type="InterPro" id="IPR002172">
    <property type="entry name" value="LDrepeatLR_classA_rpt"/>
</dbReference>
<evidence type="ECO:0000256" key="7">
    <source>
        <dbReference type="ARBA" id="ARBA00022737"/>
    </source>
</evidence>
<dbReference type="PRINTS" id="PR00018">
    <property type="entry name" value="KRINGLE"/>
</dbReference>
<dbReference type="PROSITE" id="PS01209">
    <property type="entry name" value="LDLRA_1"/>
    <property type="match status" value="2"/>
</dbReference>
<dbReference type="FunFam" id="3.10.250.10:FF:000011">
    <property type="entry name" value="Scavenger receptor class A member 5"/>
    <property type="match status" value="1"/>
</dbReference>
<dbReference type="GeneID" id="110982961"/>
<dbReference type="InterPro" id="IPR038178">
    <property type="entry name" value="Kringle_sf"/>
</dbReference>
<dbReference type="SMART" id="SM00130">
    <property type="entry name" value="KR"/>
    <property type="match status" value="3"/>
</dbReference>
<feature type="chain" id="PRO_5034230302" evidence="19">
    <location>
        <begin position="27"/>
        <end position="1553"/>
    </location>
</feature>
<feature type="disulfide bond" evidence="16">
    <location>
        <begin position="1226"/>
        <end position="1287"/>
    </location>
</feature>
<dbReference type="SMART" id="SM00192">
    <property type="entry name" value="LDLa"/>
    <property type="match status" value="3"/>
</dbReference>
<dbReference type="InterPro" id="IPR043504">
    <property type="entry name" value="Peptidase_S1_PA_chymotrypsin"/>
</dbReference>
<feature type="domain" description="SRCR" evidence="22">
    <location>
        <begin position="1188"/>
        <end position="1288"/>
    </location>
</feature>
<dbReference type="PRINTS" id="PR00258">
    <property type="entry name" value="SPERACTRCPTR"/>
</dbReference>
<dbReference type="PROSITE" id="PS00135">
    <property type="entry name" value="TRYPSIN_SER"/>
    <property type="match status" value="1"/>
</dbReference>
<evidence type="ECO:0000256" key="15">
    <source>
        <dbReference type="PROSITE-ProRule" id="PRU00124"/>
    </source>
</evidence>
<dbReference type="Pfam" id="PF00057">
    <property type="entry name" value="Ldl_recept_a"/>
    <property type="match status" value="3"/>
</dbReference>
<feature type="domain" description="Apple" evidence="23">
    <location>
        <begin position="411"/>
        <end position="504"/>
    </location>
</feature>
<dbReference type="SMART" id="SM00202">
    <property type="entry name" value="SR"/>
    <property type="match status" value="3"/>
</dbReference>
<feature type="disulfide bond" evidence="15">
    <location>
        <begin position="1166"/>
        <end position="1181"/>
    </location>
</feature>
<feature type="domain" description="Peptidase S1" evidence="21">
    <location>
        <begin position="1315"/>
        <end position="1549"/>
    </location>
</feature>
<dbReference type="GO" id="GO:0016020">
    <property type="term" value="C:membrane"/>
    <property type="evidence" value="ECO:0007669"/>
    <property type="project" value="InterPro"/>
</dbReference>
<dbReference type="InterPro" id="IPR033116">
    <property type="entry name" value="TRYPSIN_SER"/>
</dbReference>
<dbReference type="InterPro" id="IPR009003">
    <property type="entry name" value="Peptidase_S1_PA"/>
</dbReference>
<keyword evidence="4 17" id="KW-0645">Protease</keyword>
<evidence type="ECO:0000256" key="19">
    <source>
        <dbReference type="SAM" id="SignalP"/>
    </source>
</evidence>
<dbReference type="InterPro" id="IPR036055">
    <property type="entry name" value="LDL_receptor-like_sf"/>
</dbReference>
<dbReference type="GO" id="GO:0006508">
    <property type="term" value="P:proteolysis"/>
    <property type="evidence" value="ECO:0007669"/>
    <property type="project" value="UniProtKB-KW"/>
</dbReference>
<dbReference type="PANTHER" id="PTHR24264">
    <property type="entry name" value="TRYPSIN-RELATED"/>
    <property type="match status" value="1"/>
</dbReference>
<evidence type="ECO:0000256" key="3">
    <source>
        <dbReference type="ARBA" id="ARBA00022572"/>
    </source>
</evidence>
<feature type="compositionally biased region" description="Basic and acidic residues" evidence="18">
    <location>
        <begin position="53"/>
        <end position="62"/>
    </location>
</feature>
<dbReference type="GO" id="GO:0046872">
    <property type="term" value="F:metal ion binding"/>
    <property type="evidence" value="ECO:0007669"/>
    <property type="project" value="UniProtKB-KW"/>
</dbReference>
<keyword evidence="11 16" id="KW-1015">Disulfide bond</keyword>
<feature type="domain" description="Kringle" evidence="20">
    <location>
        <begin position="591"/>
        <end position="673"/>
    </location>
</feature>
<name>A0A8B7YW16_ACAPL</name>
<dbReference type="KEGG" id="aplc:110982961"/>
<keyword evidence="12" id="KW-0675">Receptor</keyword>
<keyword evidence="8 17" id="KW-0378">Hydrolase</keyword>
<evidence type="ECO:0000256" key="14">
    <source>
        <dbReference type="PROSITE-ProRule" id="PRU00121"/>
    </source>
</evidence>
<evidence type="ECO:0000256" key="5">
    <source>
        <dbReference type="ARBA" id="ARBA00022723"/>
    </source>
</evidence>
<feature type="disulfide bond" evidence="16">
    <location>
        <begin position="1257"/>
        <end position="1267"/>
    </location>
</feature>
<evidence type="ECO:0000256" key="13">
    <source>
        <dbReference type="ARBA" id="ARBA00023180"/>
    </source>
</evidence>
<dbReference type="SUPFAM" id="SSF49785">
    <property type="entry name" value="Galactose-binding domain-like"/>
    <property type="match status" value="1"/>
</dbReference>
<evidence type="ECO:0000256" key="8">
    <source>
        <dbReference type="ARBA" id="ARBA00022801"/>
    </source>
</evidence>
<dbReference type="Gene3D" id="4.10.400.10">
    <property type="entry name" value="Low-density Lipoprotein Receptor"/>
    <property type="match status" value="3"/>
</dbReference>
<dbReference type="CDD" id="cd00112">
    <property type="entry name" value="LDLa"/>
    <property type="match status" value="3"/>
</dbReference>
<dbReference type="Pfam" id="PF00530">
    <property type="entry name" value="SRCR"/>
    <property type="match status" value="3"/>
</dbReference>
<dbReference type="InterPro" id="IPR001254">
    <property type="entry name" value="Trypsin_dom"/>
</dbReference>
<evidence type="ECO:0000256" key="11">
    <source>
        <dbReference type="ARBA" id="ARBA00023157"/>
    </source>
</evidence>
<dbReference type="FunFam" id="2.40.10.10:FF:000053">
    <property type="entry name" value="Neurotrypsin"/>
    <property type="match status" value="1"/>
</dbReference>
<protein>
    <submittedName>
        <fullName evidence="25">Uncharacterized protein LOC110982961 isoform X1</fullName>
    </submittedName>
</protein>
<feature type="signal peptide" evidence="19">
    <location>
        <begin position="1"/>
        <end position="26"/>
    </location>
</feature>
<evidence type="ECO:0000256" key="6">
    <source>
        <dbReference type="ARBA" id="ARBA00022729"/>
    </source>
</evidence>
<dbReference type="FunFam" id="3.10.250.10:FF:000007">
    <property type="entry name" value="Soluble scavenger receptor cysteine-rich domain-containing protein SSC5D"/>
    <property type="match status" value="1"/>
</dbReference>
<evidence type="ECO:0000256" key="4">
    <source>
        <dbReference type="ARBA" id="ARBA00022670"/>
    </source>
</evidence>
<dbReference type="Gene3D" id="3.50.4.10">
    <property type="entry name" value="Hepatocyte Growth Factor"/>
    <property type="match status" value="3"/>
</dbReference>
<keyword evidence="13" id="KW-0325">Glycoprotein</keyword>
<evidence type="ECO:0000256" key="10">
    <source>
        <dbReference type="ARBA" id="ARBA00022837"/>
    </source>
</evidence>
<feature type="domain" description="Apple" evidence="23">
    <location>
        <begin position="895"/>
        <end position="978"/>
    </location>
</feature>
<dbReference type="PROSITE" id="PS00021">
    <property type="entry name" value="KRINGLE_1"/>
    <property type="match status" value="1"/>
</dbReference>
<feature type="domain" description="Kringle" evidence="20">
    <location>
        <begin position="331"/>
        <end position="409"/>
    </location>
</feature>
<comment type="subcellular location">
    <subcellularLocation>
        <location evidence="1">Secreted</location>
    </subcellularLocation>
</comment>
<dbReference type="OrthoDB" id="6020543at2759"/>
<feature type="disulfide bond" evidence="15">
    <location>
        <begin position="1006"/>
        <end position="1021"/>
    </location>
</feature>
<dbReference type="Proteomes" id="UP000694845">
    <property type="component" value="Unplaced"/>
</dbReference>
<feature type="disulfide bond" evidence="14">
    <location>
        <begin position="285"/>
        <end position="308"/>
    </location>
</feature>
<dbReference type="CDD" id="cd00108">
    <property type="entry name" value="KR"/>
    <property type="match status" value="3"/>
</dbReference>
<feature type="domain" description="Kringle" evidence="20">
    <location>
        <begin position="239"/>
        <end position="326"/>
    </location>
</feature>
<feature type="domain" description="SRCR" evidence="22">
    <location>
        <begin position="113"/>
        <end position="220"/>
    </location>
</feature>
<dbReference type="SUPFAM" id="SSF50494">
    <property type="entry name" value="Trypsin-like serine proteases"/>
    <property type="match status" value="1"/>
</dbReference>
<feature type="disulfide bond" evidence="15">
    <location>
        <begin position="1147"/>
        <end position="1159"/>
    </location>
</feature>
<keyword evidence="10" id="KW-0106">Calcium</keyword>
<feature type="disulfide bond" evidence="16">
    <location>
        <begin position="188"/>
        <end position="198"/>
    </location>
</feature>
<dbReference type="InterPro" id="IPR013806">
    <property type="entry name" value="Kringle-like"/>
</dbReference>
<dbReference type="SMART" id="SM00473">
    <property type="entry name" value="PAN_AP"/>
    <property type="match status" value="3"/>
</dbReference>
<evidence type="ECO:0000313" key="24">
    <source>
        <dbReference type="Proteomes" id="UP000694845"/>
    </source>
</evidence>
<keyword evidence="6 19" id="KW-0732">Signal</keyword>
<keyword evidence="3 14" id="KW-0420">Kringle</keyword>
<dbReference type="FunFam" id="3.10.250.10:FF:000026">
    <property type="entry name" value="Tequila, isoform D"/>
    <property type="match status" value="1"/>
</dbReference>
<evidence type="ECO:0000256" key="2">
    <source>
        <dbReference type="ARBA" id="ARBA00022525"/>
    </source>
</evidence>
<dbReference type="InterPro" id="IPR050127">
    <property type="entry name" value="Serine_Proteases_S1"/>
</dbReference>
<dbReference type="Gene3D" id="2.40.10.10">
    <property type="entry name" value="Trypsin-like serine proteases"/>
    <property type="match status" value="1"/>
</dbReference>
<dbReference type="PROSITE" id="PS50948">
    <property type="entry name" value="PAN"/>
    <property type="match status" value="3"/>
</dbReference>
<evidence type="ECO:0000259" key="22">
    <source>
        <dbReference type="PROSITE" id="PS50287"/>
    </source>
</evidence>
<dbReference type="CDD" id="cd00190">
    <property type="entry name" value="Tryp_SPc"/>
    <property type="match status" value="1"/>
</dbReference>
<dbReference type="InterPro" id="IPR036772">
    <property type="entry name" value="SRCR-like_dom_sf"/>
</dbReference>
<gene>
    <name evidence="25" type="primary">LOC110982961</name>
</gene>
<feature type="disulfide bond" evidence="15">
    <location>
        <begin position="994"/>
        <end position="1012"/>
    </location>
</feature>
<keyword evidence="2" id="KW-0964">Secreted</keyword>
<keyword evidence="7" id="KW-0677">Repeat</keyword>
<dbReference type="SUPFAM" id="SSF57440">
    <property type="entry name" value="Kringle-like"/>
    <property type="match status" value="3"/>
</dbReference>
<accession>A0A8B7YW16</accession>
<dbReference type="SMART" id="SM00020">
    <property type="entry name" value="Tryp_SPc"/>
    <property type="match status" value="1"/>
</dbReference>
<dbReference type="InterPro" id="IPR018056">
    <property type="entry name" value="Kringle_CS"/>
</dbReference>
<dbReference type="Pfam" id="PF22633">
    <property type="entry name" value="F5_F8_type_C_2"/>
    <property type="match status" value="1"/>
</dbReference>
<keyword evidence="9 17" id="KW-0720">Serine protease</keyword>
<dbReference type="InterPro" id="IPR000001">
    <property type="entry name" value="Kringle"/>
</dbReference>
<dbReference type="FunFam" id="2.40.20.10:FF:000001">
    <property type="entry name" value="Urokinase-type plasminogen activator"/>
    <property type="match status" value="1"/>
</dbReference>
<evidence type="ECO:0000256" key="16">
    <source>
        <dbReference type="PROSITE-ProRule" id="PRU00196"/>
    </source>
</evidence>